<evidence type="ECO:0000313" key="4">
    <source>
        <dbReference type="Proteomes" id="UP000002630"/>
    </source>
</evidence>
<dbReference type="EMBL" id="FN649733">
    <property type="protein sequence ID" value="CBN76902.1"/>
    <property type="molecule type" value="Genomic_DNA"/>
</dbReference>
<keyword evidence="4" id="KW-1185">Reference proteome</keyword>
<dbReference type="Proteomes" id="UP000002630">
    <property type="component" value="Linkage Group LG08"/>
</dbReference>
<dbReference type="InParanoid" id="D8LJ18"/>
<sequence>MPRLGDDQNMATAYPDRVSTNLRGSWMRQLAMTVVGTLLLYNVFFKDYKNETKTGMSNRGIAGDIETIIPKTRAEIIKEAKENKKTMKEKNEALHYQVGNLTNAVIELQEVLVETNGVTIQHPVTLPEPEEGEGEDGGGGGGGGGENNAVEGVRASQDGDEGEDGNHPKAMLRGAETGQEDNYGGGTGDAADEPKNGGGGGGGAGGRRLSSPLPKTKSEAHGRRPAAAGGGDGSRSRQRLRRQQQRRSRREESSHHPGEGDPAR</sequence>
<feature type="compositionally biased region" description="Gly residues" evidence="1">
    <location>
        <begin position="196"/>
        <end position="206"/>
    </location>
</feature>
<accession>D8LJ18</accession>
<dbReference type="OrthoDB" id="10389691at2759"/>
<evidence type="ECO:0000313" key="3">
    <source>
        <dbReference type="EMBL" id="CBN76902.1"/>
    </source>
</evidence>
<evidence type="ECO:0000256" key="2">
    <source>
        <dbReference type="SAM" id="Phobius"/>
    </source>
</evidence>
<feature type="region of interest" description="Disordered" evidence="1">
    <location>
        <begin position="121"/>
        <end position="264"/>
    </location>
</feature>
<keyword evidence="2" id="KW-0472">Membrane</keyword>
<dbReference type="EMBL" id="FN648409">
    <property type="protein sequence ID" value="CBN76902.1"/>
    <property type="molecule type" value="Genomic_DNA"/>
</dbReference>
<name>D8LJ18_ECTSI</name>
<feature type="compositionally biased region" description="Gly residues" evidence="1">
    <location>
        <begin position="137"/>
        <end position="146"/>
    </location>
</feature>
<keyword evidence="2" id="KW-0812">Transmembrane</keyword>
<protein>
    <submittedName>
        <fullName evidence="3">Uncharacterized protein</fullName>
    </submittedName>
</protein>
<feature type="transmembrane region" description="Helical" evidence="2">
    <location>
        <begin position="26"/>
        <end position="44"/>
    </location>
</feature>
<evidence type="ECO:0000256" key="1">
    <source>
        <dbReference type="SAM" id="MobiDB-lite"/>
    </source>
</evidence>
<reference evidence="3 4" key="1">
    <citation type="journal article" date="2010" name="Nature">
        <title>The Ectocarpus genome and the independent evolution of multicellularity in brown algae.</title>
        <authorList>
            <person name="Cock J.M."/>
            <person name="Sterck L."/>
            <person name="Rouze P."/>
            <person name="Scornet D."/>
            <person name="Allen A.E."/>
            <person name="Amoutzias G."/>
            <person name="Anthouard V."/>
            <person name="Artiguenave F."/>
            <person name="Aury J.M."/>
            <person name="Badger J.H."/>
            <person name="Beszteri B."/>
            <person name="Billiau K."/>
            <person name="Bonnet E."/>
            <person name="Bothwell J.H."/>
            <person name="Bowler C."/>
            <person name="Boyen C."/>
            <person name="Brownlee C."/>
            <person name="Carrano C.J."/>
            <person name="Charrier B."/>
            <person name="Cho G.Y."/>
            <person name="Coelho S.M."/>
            <person name="Collen J."/>
            <person name="Corre E."/>
            <person name="Da Silva C."/>
            <person name="Delage L."/>
            <person name="Delaroque N."/>
            <person name="Dittami S.M."/>
            <person name="Doulbeau S."/>
            <person name="Elias M."/>
            <person name="Farnham G."/>
            <person name="Gachon C.M."/>
            <person name="Gschloessl B."/>
            <person name="Heesch S."/>
            <person name="Jabbari K."/>
            <person name="Jubin C."/>
            <person name="Kawai H."/>
            <person name="Kimura K."/>
            <person name="Kloareg B."/>
            <person name="Kupper F.C."/>
            <person name="Lang D."/>
            <person name="Le Bail A."/>
            <person name="Leblanc C."/>
            <person name="Lerouge P."/>
            <person name="Lohr M."/>
            <person name="Lopez P.J."/>
            <person name="Martens C."/>
            <person name="Maumus F."/>
            <person name="Michel G."/>
            <person name="Miranda-Saavedra D."/>
            <person name="Morales J."/>
            <person name="Moreau H."/>
            <person name="Motomura T."/>
            <person name="Nagasato C."/>
            <person name="Napoli C.A."/>
            <person name="Nelson D.R."/>
            <person name="Nyvall-Collen P."/>
            <person name="Peters A.F."/>
            <person name="Pommier C."/>
            <person name="Potin P."/>
            <person name="Poulain J."/>
            <person name="Quesneville H."/>
            <person name="Read B."/>
            <person name="Rensing S.A."/>
            <person name="Ritter A."/>
            <person name="Rousvoal S."/>
            <person name="Samanta M."/>
            <person name="Samson G."/>
            <person name="Schroeder D.C."/>
            <person name="Segurens B."/>
            <person name="Strittmatter M."/>
            <person name="Tonon T."/>
            <person name="Tregear J.W."/>
            <person name="Valentin K."/>
            <person name="von Dassow P."/>
            <person name="Yamagishi T."/>
            <person name="Van de Peer Y."/>
            <person name="Wincker P."/>
        </authorList>
    </citation>
    <scope>NUCLEOTIDE SEQUENCE [LARGE SCALE GENOMIC DNA]</scope>
    <source>
        <strain evidence="4">Ec32 / CCAP1310/4</strain>
    </source>
</reference>
<proteinExistence type="predicted"/>
<organism evidence="3 4">
    <name type="scientific">Ectocarpus siliculosus</name>
    <name type="common">Brown alga</name>
    <name type="synonym">Conferva siliculosa</name>
    <dbReference type="NCBI Taxonomy" id="2880"/>
    <lineage>
        <taxon>Eukaryota</taxon>
        <taxon>Sar</taxon>
        <taxon>Stramenopiles</taxon>
        <taxon>Ochrophyta</taxon>
        <taxon>PX clade</taxon>
        <taxon>Phaeophyceae</taxon>
        <taxon>Ectocarpales</taxon>
        <taxon>Ectocarpaceae</taxon>
        <taxon>Ectocarpus</taxon>
    </lineage>
</organism>
<keyword evidence="2" id="KW-1133">Transmembrane helix</keyword>
<feature type="compositionally biased region" description="Basic residues" evidence="1">
    <location>
        <begin position="236"/>
        <end position="248"/>
    </location>
</feature>
<gene>
    <name evidence="3" type="ORF">Esi_0023_0184</name>
</gene>
<dbReference type="AlphaFoldDB" id="D8LJ18"/>
<feature type="compositionally biased region" description="Basic and acidic residues" evidence="1">
    <location>
        <begin position="249"/>
        <end position="264"/>
    </location>
</feature>